<dbReference type="HOGENOM" id="CLU_595632_0_0_10"/>
<feature type="transmembrane region" description="Helical" evidence="1">
    <location>
        <begin position="206"/>
        <end position="227"/>
    </location>
</feature>
<sequence>MTVAVLFAVAGANAATPNNDTSVITCDGPWKFKTGDKPQWSAPDFNDAGWELVDLSAPPGAHDGDVGLSGYVPGWTAKGHNDYSGFAWYRLKISLPAVKGAHLAIAGPPAVDDAYQLFVNGVLLGSAGDFSGPVPVAYSIRPQLFLLPDSLKNKNQVTIAFRVWMSKATISQLPDAGGIHIAPVLGEQSSVETIYKFQWGQTIKGYIAEVILPAIFILLALLIFILYKPRKQYKWFVMALILLALVRTNQAVFYWLQIESAHAFDLITTVILIPLVLGSWLLAWWHWHKLVRPVWVPRVILLLTFIYMCVQLLGLPWVAESLPHTVFDTLSKAIRLVFVLLLLYIIYRGIRQRTEDKGLVLLATLLVATGLFAPELSALHIQGIWFPFGVGVSRSQYAYMAFDVILFIILIRHYKRQKQDPGVFKK</sequence>
<organism evidence="2 3">
    <name type="scientific">Niabella soli DSM 19437</name>
    <dbReference type="NCBI Taxonomy" id="929713"/>
    <lineage>
        <taxon>Bacteria</taxon>
        <taxon>Pseudomonadati</taxon>
        <taxon>Bacteroidota</taxon>
        <taxon>Chitinophagia</taxon>
        <taxon>Chitinophagales</taxon>
        <taxon>Chitinophagaceae</taxon>
        <taxon>Niabella</taxon>
    </lineage>
</organism>
<keyword evidence="3" id="KW-1185">Reference proteome</keyword>
<keyword evidence="1" id="KW-0472">Membrane</keyword>
<dbReference type="KEGG" id="nso:NIASO_04890"/>
<feature type="transmembrane region" description="Helical" evidence="1">
    <location>
        <begin position="236"/>
        <end position="256"/>
    </location>
</feature>
<feature type="transmembrane region" description="Helical" evidence="1">
    <location>
        <begin position="330"/>
        <end position="347"/>
    </location>
</feature>
<evidence type="ECO:0000313" key="2">
    <source>
        <dbReference type="EMBL" id="AHF17266.1"/>
    </source>
</evidence>
<evidence type="ECO:0000313" key="3">
    <source>
        <dbReference type="Proteomes" id="UP000003586"/>
    </source>
</evidence>
<keyword evidence="1" id="KW-0812">Transmembrane</keyword>
<dbReference type="EMBL" id="CP007035">
    <property type="protein sequence ID" value="AHF17266.1"/>
    <property type="molecule type" value="Genomic_DNA"/>
</dbReference>
<accession>W0F7E1</accession>
<dbReference type="InterPro" id="IPR008979">
    <property type="entry name" value="Galactose-bd-like_sf"/>
</dbReference>
<feature type="transmembrane region" description="Helical" evidence="1">
    <location>
        <begin position="299"/>
        <end position="318"/>
    </location>
</feature>
<proteinExistence type="predicted"/>
<gene>
    <name evidence="2" type="ORF">NIASO_04890</name>
</gene>
<feature type="transmembrane region" description="Helical" evidence="1">
    <location>
        <begin position="359"/>
        <end position="385"/>
    </location>
</feature>
<feature type="transmembrane region" description="Helical" evidence="1">
    <location>
        <begin position="397"/>
        <end position="414"/>
    </location>
</feature>
<dbReference type="Proteomes" id="UP000003586">
    <property type="component" value="Chromosome"/>
</dbReference>
<keyword evidence="1" id="KW-1133">Transmembrane helix</keyword>
<feature type="transmembrane region" description="Helical" evidence="1">
    <location>
        <begin position="262"/>
        <end position="287"/>
    </location>
</feature>
<dbReference type="eggNOG" id="COG3250">
    <property type="taxonomic scope" value="Bacteria"/>
</dbReference>
<evidence type="ECO:0000256" key="1">
    <source>
        <dbReference type="SAM" id="Phobius"/>
    </source>
</evidence>
<dbReference type="STRING" id="929713.NIASO_04890"/>
<protein>
    <submittedName>
        <fullName evidence="2">Uncharacterized protein</fullName>
    </submittedName>
</protein>
<reference evidence="2 3" key="1">
    <citation type="submission" date="2013-12" db="EMBL/GenBank/DDBJ databases">
        <authorList>
            <consortium name="DOE Joint Genome Institute"/>
            <person name="Eisen J."/>
            <person name="Huntemann M."/>
            <person name="Han J."/>
            <person name="Chen A."/>
            <person name="Kyrpides N."/>
            <person name="Mavromatis K."/>
            <person name="Markowitz V."/>
            <person name="Palaniappan K."/>
            <person name="Ivanova N."/>
            <person name="Schaumberg A."/>
            <person name="Pati A."/>
            <person name="Liolios K."/>
            <person name="Nordberg H.P."/>
            <person name="Cantor M.N."/>
            <person name="Hua S.X."/>
            <person name="Woyke T."/>
        </authorList>
    </citation>
    <scope>NUCLEOTIDE SEQUENCE [LARGE SCALE GENOMIC DNA]</scope>
    <source>
        <strain evidence="3">DSM 19437</strain>
    </source>
</reference>
<dbReference type="AlphaFoldDB" id="W0F7E1"/>
<name>W0F7E1_9BACT</name>
<dbReference type="SUPFAM" id="SSF49785">
    <property type="entry name" value="Galactose-binding domain-like"/>
    <property type="match status" value="1"/>
</dbReference>
<dbReference type="Gene3D" id="2.60.120.260">
    <property type="entry name" value="Galactose-binding domain-like"/>
    <property type="match status" value="1"/>
</dbReference>